<evidence type="ECO:0000256" key="4">
    <source>
        <dbReference type="ARBA" id="ARBA00022679"/>
    </source>
</evidence>
<evidence type="ECO:0000313" key="16">
    <source>
        <dbReference type="EMBL" id="SPZ97987.1"/>
    </source>
</evidence>
<comment type="function">
    <text evidence="1 14">Catalyzes the reversible adenylation of nicotinate mononucleotide (NaMN) to nicotinic acid adenine dinucleotide (NaAD).</text>
</comment>
<dbReference type="GO" id="GO:0046872">
    <property type="term" value="F:metal ion binding"/>
    <property type="evidence" value="ECO:0007669"/>
    <property type="project" value="UniProtKB-KW"/>
</dbReference>
<comment type="catalytic activity">
    <reaction evidence="13">
        <text>P(1),P(4)-bis(5'-adenosyl) tetraphosphate + H2O = 2 ADP + 2 H(+)</text>
        <dbReference type="Rhea" id="RHEA:24252"/>
        <dbReference type="ChEBI" id="CHEBI:15377"/>
        <dbReference type="ChEBI" id="CHEBI:15378"/>
        <dbReference type="ChEBI" id="CHEBI:58141"/>
        <dbReference type="ChEBI" id="CHEBI:456216"/>
        <dbReference type="EC" id="3.6.1.41"/>
    </reaction>
</comment>
<keyword evidence="9 14" id="KW-0067">ATP-binding</keyword>
<reference evidence="16 17" key="1">
    <citation type="submission" date="2018-06" db="EMBL/GenBank/DDBJ databases">
        <authorList>
            <consortium name="Pathogen Informatics"/>
            <person name="Doyle S."/>
        </authorList>
    </citation>
    <scope>NUCLEOTIDE SEQUENCE [LARGE SCALE GENOMIC DNA]</scope>
    <source>
        <strain evidence="16 17">NCTC7878</strain>
    </source>
</reference>
<gene>
    <name evidence="14 16" type="primary">nadD</name>
    <name evidence="16" type="ORF">NCTC7878_01375</name>
</gene>
<dbReference type="PANTHER" id="PTHR39321:SF3">
    <property type="entry name" value="PHOSPHOPANTETHEINE ADENYLYLTRANSFERASE"/>
    <property type="match status" value="1"/>
</dbReference>
<evidence type="ECO:0000256" key="8">
    <source>
        <dbReference type="ARBA" id="ARBA00022801"/>
    </source>
</evidence>
<dbReference type="UniPathway" id="UPA00253">
    <property type="reaction ID" value="UER00332"/>
</dbReference>
<dbReference type="AlphaFoldDB" id="A0A2X2JV03"/>
<dbReference type="InterPro" id="IPR014729">
    <property type="entry name" value="Rossmann-like_a/b/a_fold"/>
</dbReference>
<dbReference type="NCBIfam" id="TIGR00488">
    <property type="entry name" value="bis(5'-nucleosyl)-tetraphosphatase (symmetrical) YqeK"/>
    <property type="match status" value="1"/>
</dbReference>
<dbReference type="Pfam" id="PF01467">
    <property type="entry name" value="CTP_transf_like"/>
    <property type="match status" value="1"/>
</dbReference>
<keyword evidence="11 14" id="KW-0520">NAD</keyword>
<evidence type="ECO:0000256" key="5">
    <source>
        <dbReference type="ARBA" id="ARBA00022695"/>
    </source>
</evidence>
<organism evidence="16 17">
    <name type="scientific">Staphylococcus aureus</name>
    <dbReference type="NCBI Taxonomy" id="1280"/>
    <lineage>
        <taxon>Bacteria</taxon>
        <taxon>Bacillati</taxon>
        <taxon>Bacillota</taxon>
        <taxon>Bacilli</taxon>
        <taxon>Bacillales</taxon>
        <taxon>Staphylococcaceae</taxon>
        <taxon>Staphylococcus</taxon>
    </lineage>
</organism>
<dbReference type="SMART" id="SM00471">
    <property type="entry name" value="HDc"/>
    <property type="match status" value="1"/>
</dbReference>
<keyword evidence="3 14" id="KW-0662">Pyridine nucleotide biosynthesis</keyword>
<dbReference type="InterPro" id="IPR006674">
    <property type="entry name" value="HD_domain"/>
</dbReference>
<keyword evidence="5 14" id="KW-0548">Nucleotidyltransferase</keyword>
<dbReference type="SUPFAM" id="SSF52374">
    <property type="entry name" value="Nucleotidylyl transferase"/>
    <property type="match status" value="1"/>
</dbReference>
<evidence type="ECO:0000256" key="11">
    <source>
        <dbReference type="ARBA" id="ARBA00023027"/>
    </source>
</evidence>
<keyword evidence="6" id="KW-0479">Metal-binding</keyword>
<evidence type="ECO:0000256" key="3">
    <source>
        <dbReference type="ARBA" id="ARBA00022642"/>
    </source>
</evidence>
<comment type="pathway">
    <text evidence="2 14">Cofactor biosynthesis; NAD(+) biosynthesis; deamido-NAD(+) from nicotinate D-ribonucleotide: step 1/1.</text>
</comment>
<evidence type="ECO:0000259" key="15">
    <source>
        <dbReference type="PROSITE" id="PS51831"/>
    </source>
</evidence>
<evidence type="ECO:0000313" key="17">
    <source>
        <dbReference type="Proteomes" id="UP000249913"/>
    </source>
</evidence>
<dbReference type="GO" id="GO:0004515">
    <property type="term" value="F:nicotinate-nucleotide adenylyltransferase activity"/>
    <property type="evidence" value="ECO:0007669"/>
    <property type="project" value="UniProtKB-UniRule"/>
</dbReference>
<keyword evidence="10" id="KW-0408">Iron</keyword>
<proteinExistence type="inferred from homology"/>
<evidence type="ECO:0000256" key="2">
    <source>
        <dbReference type="ARBA" id="ARBA00005019"/>
    </source>
</evidence>
<dbReference type="GO" id="GO:0005524">
    <property type="term" value="F:ATP binding"/>
    <property type="evidence" value="ECO:0007669"/>
    <property type="project" value="UniProtKB-KW"/>
</dbReference>
<evidence type="ECO:0000256" key="1">
    <source>
        <dbReference type="ARBA" id="ARBA00002324"/>
    </source>
</evidence>
<dbReference type="InterPro" id="IPR005248">
    <property type="entry name" value="NadD/NMNAT"/>
</dbReference>
<dbReference type="GO" id="GO:0008803">
    <property type="term" value="F:bis(5'-nucleosyl)-tetraphosphatase (symmetrical) activity"/>
    <property type="evidence" value="ECO:0007669"/>
    <property type="project" value="UniProtKB-EC"/>
</dbReference>
<accession>A0A2X2JV03</accession>
<dbReference type="CDD" id="cd00077">
    <property type="entry name" value="HDc"/>
    <property type="match status" value="1"/>
</dbReference>
<evidence type="ECO:0000256" key="14">
    <source>
        <dbReference type="HAMAP-Rule" id="MF_00244"/>
    </source>
</evidence>
<dbReference type="InterPro" id="IPR005249">
    <property type="entry name" value="YqeK"/>
</dbReference>
<keyword evidence="7 14" id="KW-0547">Nucleotide-binding</keyword>
<dbReference type="HAMAP" id="MF_00244">
    <property type="entry name" value="NaMN_adenylyltr"/>
    <property type="match status" value="1"/>
</dbReference>
<dbReference type="NCBIfam" id="TIGR00482">
    <property type="entry name" value="nicotinate (nicotinamide) nucleotide adenylyltransferase"/>
    <property type="match status" value="1"/>
</dbReference>
<dbReference type="CDD" id="cd02165">
    <property type="entry name" value="NMNAT"/>
    <property type="match status" value="1"/>
</dbReference>
<name>A0A2X2JV03_STAAU</name>
<keyword evidence="4 14" id="KW-0808">Transferase</keyword>
<evidence type="ECO:0000256" key="9">
    <source>
        <dbReference type="ARBA" id="ARBA00022840"/>
    </source>
</evidence>
<dbReference type="EMBL" id="UAUX01000007">
    <property type="protein sequence ID" value="SPZ97987.1"/>
    <property type="molecule type" value="Genomic_DNA"/>
</dbReference>
<dbReference type="Pfam" id="PF01966">
    <property type="entry name" value="HD"/>
    <property type="match status" value="1"/>
</dbReference>
<keyword evidence="8 16" id="KW-0378">Hydrolase</keyword>
<comment type="similarity">
    <text evidence="14">Belongs to the NadD family.</text>
</comment>
<dbReference type="EC" id="2.7.7.18" evidence="14"/>
<dbReference type="Gene3D" id="3.40.50.620">
    <property type="entry name" value="HUPs"/>
    <property type="match status" value="1"/>
</dbReference>
<evidence type="ECO:0000256" key="13">
    <source>
        <dbReference type="ARBA" id="ARBA00049417"/>
    </source>
</evidence>
<comment type="catalytic activity">
    <reaction evidence="12 14">
        <text>nicotinate beta-D-ribonucleotide + ATP + H(+) = deamido-NAD(+) + diphosphate</text>
        <dbReference type="Rhea" id="RHEA:22860"/>
        <dbReference type="ChEBI" id="CHEBI:15378"/>
        <dbReference type="ChEBI" id="CHEBI:30616"/>
        <dbReference type="ChEBI" id="CHEBI:33019"/>
        <dbReference type="ChEBI" id="CHEBI:57502"/>
        <dbReference type="ChEBI" id="CHEBI:58437"/>
        <dbReference type="EC" id="2.7.7.18"/>
    </reaction>
</comment>
<evidence type="ECO:0000256" key="7">
    <source>
        <dbReference type="ARBA" id="ARBA00022741"/>
    </source>
</evidence>
<dbReference type="Proteomes" id="UP000249913">
    <property type="component" value="Unassembled WGS sequence"/>
</dbReference>
<dbReference type="GO" id="GO:0009435">
    <property type="term" value="P:NAD+ biosynthetic process"/>
    <property type="evidence" value="ECO:0007669"/>
    <property type="project" value="UniProtKB-UniRule"/>
</dbReference>
<evidence type="ECO:0000256" key="6">
    <source>
        <dbReference type="ARBA" id="ARBA00022723"/>
    </source>
</evidence>
<evidence type="ECO:0000256" key="12">
    <source>
        <dbReference type="ARBA" id="ARBA00048721"/>
    </source>
</evidence>
<dbReference type="InterPro" id="IPR004821">
    <property type="entry name" value="Cyt_trans-like"/>
</dbReference>
<dbReference type="InterPro" id="IPR003607">
    <property type="entry name" value="HD/PDEase_dom"/>
</dbReference>
<dbReference type="PANTHER" id="PTHR39321">
    <property type="entry name" value="NICOTINATE-NUCLEOTIDE ADENYLYLTRANSFERASE-RELATED"/>
    <property type="match status" value="1"/>
</dbReference>
<dbReference type="NCBIfam" id="NF000840">
    <property type="entry name" value="PRK00071.1-3"/>
    <property type="match status" value="1"/>
</dbReference>
<dbReference type="Gene3D" id="1.10.3210.10">
    <property type="entry name" value="Hypothetical protein af1432"/>
    <property type="match status" value="1"/>
</dbReference>
<protein>
    <recommendedName>
        <fullName evidence="14">Probable nicotinate-nucleotide adenylyltransferase</fullName>
        <ecNumber evidence="14">2.7.7.18</ecNumber>
    </recommendedName>
    <alternativeName>
        <fullName evidence="14">Deamido-NAD(+) diphosphorylase</fullName>
    </alternativeName>
    <alternativeName>
        <fullName evidence="14">Deamido-NAD(+) pyrophosphorylase</fullName>
    </alternativeName>
    <alternativeName>
        <fullName evidence="14">Nicotinate mononucleotide adenylyltransferase</fullName>
        <shortName evidence="14">NaMN adenylyltransferase</shortName>
    </alternativeName>
</protein>
<dbReference type="SUPFAM" id="SSF109604">
    <property type="entry name" value="HD-domain/PDEase-like"/>
    <property type="match status" value="1"/>
</dbReference>
<evidence type="ECO:0000256" key="10">
    <source>
        <dbReference type="ARBA" id="ARBA00023004"/>
    </source>
</evidence>
<sequence length="380" mass="44250">MKRIVLYGGQFNPIHTAHMIVASEVFHELQPDEFYFLPSFMSPLKKHHDFIDVQHRLTMIQMVIDELGFGDICDDEIKRGGQSYTYDTIKAFKEQHKDSELYFVIGTDQYNQLEKWYQIEYLKEMVTFVVVNRDKNSQNVENGMIAIQIPRVDISSTMIRQRVSKGKSIQVLVPKSVENYIKGKDYMNIEKAKRLAKEKLPEKRYNHSLRVAETAIKLAEIYDGDTSKVELAGVLHDFCKYDDLGKMYQIVRQYELGNDLLSYGSEILHGPVCAAIMEHEYGINDEEVLMAIKYHTTGRQQMTKTEKLIFIADYIEPGRTIPGVDDIRDMAYNQGSLDKTIYEISKRTVLFLIQKDITVYNKTIDCLNYYNYSDERIKDD</sequence>
<feature type="domain" description="HD" evidence="15">
    <location>
        <begin position="204"/>
        <end position="318"/>
    </location>
</feature>
<dbReference type="PROSITE" id="PS51831">
    <property type="entry name" value="HD"/>
    <property type="match status" value="1"/>
</dbReference>